<dbReference type="InterPro" id="IPR024072">
    <property type="entry name" value="DHFR-like_dom_sf"/>
</dbReference>
<gene>
    <name evidence="1" type="ORF">ABEU20_000972</name>
</gene>
<protein>
    <submittedName>
        <fullName evidence="1">Uncharacterized protein</fullName>
    </submittedName>
</protein>
<accession>A0ABW9FBD9</accession>
<evidence type="ECO:0000313" key="1">
    <source>
        <dbReference type="EMBL" id="MFM1722418.1"/>
    </source>
</evidence>
<evidence type="ECO:0000313" key="2">
    <source>
        <dbReference type="Proteomes" id="UP001629745"/>
    </source>
</evidence>
<dbReference type="Gene3D" id="3.40.430.10">
    <property type="entry name" value="Dihydrofolate Reductase, subunit A"/>
    <property type="match status" value="1"/>
</dbReference>
<keyword evidence="2" id="KW-1185">Reference proteome</keyword>
<proteinExistence type="predicted"/>
<reference evidence="1 2" key="1">
    <citation type="submission" date="2023-11" db="EMBL/GenBank/DDBJ databases">
        <authorList>
            <person name="Val-Calvo J."/>
            <person name="Scortti M."/>
            <person name="Vazquez-Boland J."/>
        </authorList>
    </citation>
    <scope>NUCLEOTIDE SEQUENCE [LARGE SCALE GENOMIC DNA]</scope>
    <source>
        <strain evidence="1 2">PAM 2766</strain>
    </source>
</reference>
<dbReference type="EMBL" id="JBDLNV010000001">
    <property type="protein sequence ID" value="MFM1722418.1"/>
    <property type="molecule type" value="Genomic_DNA"/>
</dbReference>
<dbReference type="Proteomes" id="UP001629745">
    <property type="component" value="Unassembled WGS sequence"/>
</dbReference>
<organism evidence="1 2">
    <name type="scientific">Rhodococcus parequi</name>
    <dbReference type="NCBI Taxonomy" id="3137122"/>
    <lineage>
        <taxon>Bacteria</taxon>
        <taxon>Bacillati</taxon>
        <taxon>Actinomycetota</taxon>
        <taxon>Actinomycetes</taxon>
        <taxon>Mycobacteriales</taxon>
        <taxon>Nocardiaceae</taxon>
        <taxon>Rhodococcus</taxon>
    </lineage>
</organism>
<dbReference type="SUPFAM" id="SSF53597">
    <property type="entry name" value="Dihydrofolate reductase-like"/>
    <property type="match status" value="1"/>
</dbReference>
<dbReference type="RefSeq" id="WP_420162973.1">
    <property type="nucleotide sequence ID" value="NZ_JBDLNV010000001.1"/>
</dbReference>
<name>A0ABW9FBD9_9NOCA</name>
<comment type="caution">
    <text evidence="1">The sequence shown here is derived from an EMBL/GenBank/DDBJ whole genome shotgun (WGS) entry which is preliminary data.</text>
</comment>
<sequence>MTRALVADGVVDKFWFTVSPYLWATGPRIFDEIGPVMLDLVSTTTIPSGMVRLRDRPAHAADGA</sequence>